<evidence type="ECO:0000256" key="1">
    <source>
        <dbReference type="SAM" id="Phobius"/>
    </source>
</evidence>
<sequence length="202" mass="20441">MRTDPQRDRGPALPWLTAYYFVRAGVAAAWVAAALGLGRGMPAVAATLLVAYPAWDALANLADARRNGGLAGSPSQALNAAISAATALAVAVALGRGPNAVLAVFGAWAILSGLLQLLTGARRWRAGAQWAMVLSGAQSALAGGFFVRQAAGAAVPGIVDVAPYAAFGAFYFLVSAAWLTAGRVAGARRLGGGATGRIRPRS</sequence>
<keyword evidence="1" id="KW-0472">Membrane</keyword>
<dbReference type="EMBL" id="MLCA01000005">
    <property type="protein sequence ID" value="MEE7490775.1"/>
    <property type="molecule type" value="Genomic_DNA"/>
</dbReference>
<keyword evidence="1" id="KW-0812">Transmembrane</keyword>
<keyword evidence="1" id="KW-1133">Transmembrane helix</keyword>
<feature type="transmembrane region" description="Helical" evidence="1">
    <location>
        <begin position="130"/>
        <end position="149"/>
    </location>
</feature>
<name>A0ABU7TNF4_9HYPH</name>
<dbReference type="RefSeq" id="WP_331289178.1">
    <property type="nucleotide sequence ID" value="NZ_MLBR01000029.1"/>
</dbReference>
<proteinExistence type="predicted"/>
<keyword evidence="3" id="KW-1185">Reference proteome</keyword>
<feature type="transmembrane region" description="Helical" evidence="1">
    <location>
        <begin position="12"/>
        <end position="37"/>
    </location>
</feature>
<gene>
    <name evidence="2" type="ORF">MOTC310_10005</name>
</gene>
<dbReference type="Proteomes" id="UP001355206">
    <property type="component" value="Unassembled WGS sequence"/>
</dbReference>
<feature type="transmembrane region" description="Helical" evidence="1">
    <location>
        <begin position="76"/>
        <end position="94"/>
    </location>
</feature>
<evidence type="ECO:0008006" key="4">
    <source>
        <dbReference type="Google" id="ProtNLM"/>
    </source>
</evidence>
<dbReference type="Pfam" id="PF03729">
    <property type="entry name" value="DUF308"/>
    <property type="match status" value="1"/>
</dbReference>
<dbReference type="InterPro" id="IPR005325">
    <property type="entry name" value="DUF308_memb"/>
</dbReference>
<feature type="transmembrane region" description="Helical" evidence="1">
    <location>
        <begin position="161"/>
        <end position="181"/>
    </location>
</feature>
<feature type="transmembrane region" description="Helical" evidence="1">
    <location>
        <begin position="43"/>
        <end position="64"/>
    </location>
</feature>
<comment type="caution">
    <text evidence="2">The sequence shown here is derived from an EMBL/GenBank/DDBJ whole genome shotgun (WGS) entry which is preliminary data.</text>
</comment>
<evidence type="ECO:0000313" key="3">
    <source>
        <dbReference type="Proteomes" id="UP001355206"/>
    </source>
</evidence>
<accession>A0ABU7TNF4</accession>
<feature type="transmembrane region" description="Helical" evidence="1">
    <location>
        <begin position="100"/>
        <end position="118"/>
    </location>
</feature>
<organism evidence="2 3">
    <name type="scientific">Methylobacterium oryzae</name>
    <dbReference type="NCBI Taxonomy" id="334852"/>
    <lineage>
        <taxon>Bacteria</taxon>
        <taxon>Pseudomonadati</taxon>
        <taxon>Pseudomonadota</taxon>
        <taxon>Alphaproteobacteria</taxon>
        <taxon>Hyphomicrobiales</taxon>
        <taxon>Methylobacteriaceae</taxon>
        <taxon>Methylobacterium</taxon>
    </lineage>
</organism>
<evidence type="ECO:0000313" key="2">
    <source>
        <dbReference type="EMBL" id="MEE7490775.1"/>
    </source>
</evidence>
<reference evidence="2 3" key="1">
    <citation type="journal article" date="2012" name="Genet. Mol. Biol.">
        <title>Analysis of 16S rRNA and mxaF genes revealing insights into Methylobacterium niche-specific plant association.</title>
        <authorList>
            <person name="Dourado M.N."/>
            <person name="Andreote F.D."/>
            <person name="Dini-Andreote F."/>
            <person name="Conti R."/>
            <person name="Araujo J.M."/>
            <person name="Araujo W.L."/>
        </authorList>
    </citation>
    <scope>NUCLEOTIDE SEQUENCE [LARGE SCALE GENOMIC DNA]</scope>
    <source>
        <strain evidence="2 3">TC3-10</strain>
    </source>
</reference>
<protein>
    <recommendedName>
        <fullName evidence="4">DUF308 domain-containing protein</fullName>
    </recommendedName>
</protein>